<dbReference type="AlphaFoldDB" id="A0A1I7JBT4"/>
<organism evidence="8 9">
    <name type="scientific">Alicyclobacillus macrosporangiidus</name>
    <dbReference type="NCBI Taxonomy" id="392015"/>
    <lineage>
        <taxon>Bacteria</taxon>
        <taxon>Bacillati</taxon>
        <taxon>Bacillota</taxon>
        <taxon>Bacilli</taxon>
        <taxon>Bacillales</taxon>
        <taxon>Alicyclobacillaceae</taxon>
        <taxon>Alicyclobacillus</taxon>
    </lineage>
</organism>
<feature type="compositionally biased region" description="Polar residues" evidence="5">
    <location>
        <begin position="106"/>
        <end position="122"/>
    </location>
</feature>
<reference evidence="9" key="1">
    <citation type="submission" date="2016-10" db="EMBL/GenBank/DDBJ databases">
        <authorList>
            <person name="Varghese N."/>
        </authorList>
    </citation>
    <scope>NUCLEOTIDE SEQUENCE [LARGE SCALE GENOMIC DNA]</scope>
    <source>
        <strain evidence="9">DSM 17980</strain>
    </source>
</reference>
<keyword evidence="9" id="KW-1185">Reference proteome</keyword>
<dbReference type="RefSeq" id="WP_083430351.1">
    <property type="nucleotide sequence ID" value="NZ_FPBV01000009.1"/>
</dbReference>
<feature type="domain" description="NlpC/P60" evidence="7">
    <location>
        <begin position="171"/>
        <end position="291"/>
    </location>
</feature>
<name>A0A1I7JBT4_9BACL</name>
<protein>
    <submittedName>
        <fullName evidence="8">Cell wall-associated hydrolase, NlpC family</fullName>
    </submittedName>
</protein>
<evidence type="ECO:0000313" key="8">
    <source>
        <dbReference type="EMBL" id="SFU82593.1"/>
    </source>
</evidence>
<keyword evidence="4" id="KW-0788">Thiol protease</keyword>
<sequence length="292" mass="30195">MLRSWRVAAGTAVCATGLAVYAGTGPVGASHESSSTVTVSGVAPVVRFQPASSFSSPPRQWVAVADTDPLLTFDTSDANLTSSEQSVQRARVQAVLDEAAAHRDTLPSNSDAKTPSSQTRRNPPQAGDSPGRAAGAGNARSAAGTPKRSASPAPTSSSALSSRGSSPVADLTFGVRVAQTAQQFIGVPYRWGGASDRGFDCSGLVQYTLARVGVHVGRTSYDQYQEGQAVGRSDLEPGDLVFFNTDGPGASHVGIYIGNGRFINATPTGVRTDSLGSGYWGSHYVGARRVHP</sequence>
<keyword evidence="2" id="KW-0645">Protease</keyword>
<accession>A0A1I7JBT4</accession>
<evidence type="ECO:0000313" key="9">
    <source>
        <dbReference type="Proteomes" id="UP000183508"/>
    </source>
</evidence>
<dbReference type="Gene3D" id="3.90.1720.10">
    <property type="entry name" value="endopeptidase domain like (from Nostoc punctiforme)"/>
    <property type="match status" value="1"/>
</dbReference>
<feature type="signal peptide" evidence="6">
    <location>
        <begin position="1"/>
        <end position="22"/>
    </location>
</feature>
<dbReference type="Pfam" id="PF00877">
    <property type="entry name" value="NLPC_P60"/>
    <property type="match status" value="1"/>
</dbReference>
<dbReference type="GO" id="GO:0008234">
    <property type="term" value="F:cysteine-type peptidase activity"/>
    <property type="evidence" value="ECO:0007669"/>
    <property type="project" value="UniProtKB-KW"/>
</dbReference>
<dbReference type="eggNOG" id="COG0791">
    <property type="taxonomic scope" value="Bacteria"/>
</dbReference>
<dbReference type="InterPro" id="IPR038765">
    <property type="entry name" value="Papain-like_cys_pep_sf"/>
</dbReference>
<dbReference type="PANTHER" id="PTHR47053">
    <property type="entry name" value="MUREIN DD-ENDOPEPTIDASE MEPH-RELATED"/>
    <property type="match status" value="1"/>
</dbReference>
<evidence type="ECO:0000256" key="6">
    <source>
        <dbReference type="SAM" id="SignalP"/>
    </source>
</evidence>
<evidence type="ECO:0000256" key="4">
    <source>
        <dbReference type="ARBA" id="ARBA00022807"/>
    </source>
</evidence>
<dbReference type="PANTHER" id="PTHR47053:SF1">
    <property type="entry name" value="MUREIN DD-ENDOPEPTIDASE MEPH-RELATED"/>
    <property type="match status" value="1"/>
</dbReference>
<dbReference type="PROSITE" id="PS51935">
    <property type="entry name" value="NLPC_P60"/>
    <property type="match status" value="1"/>
</dbReference>
<dbReference type="Proteomes" id="UP000183508">
    <property type="component" value="Unassembled WGS sequence"/>
</dbReference>
<evidence type="ECO:0000256" key="3">
    <source>
        <dbReference type="ARBA" id="ARBA00022801"/>
    </source>
</evidence>
<dbReference type="InterPro" id="IPR051202">
    <property type="entry name" value="Peptidase_C40"/>
</dbReference>
<keyword evidence="3 8" id="KW-0378">Hydrolase</keyword>
<dbReference type="EMBL" id="FPBV01000009">
    <property type="protein sequence ID" value="SFU82593.1"/>
    <property type="molecule type" value="Genomic_DNA"/>
</dbReference>
<keyword evidence="6" id="KW-0732">Signal</keyword>
<gene>
    <name evidence="8" type="ORF">SAMN05421543_10981</name>
</gene>
<dbReference type="STRING" id="392015.SAMN05421543_10981"/>
<feature type="chain" id="PRO_5039648249" evidence="6">
    <location>
        <begin position="23"/>
        <end position="292"/>
    </location>
</feature>
<evidence type="ECO:0000259" key="7">
    <source>
        <dbReference type="PROSITE" id="PS51935"/>
    </source>
</evidence>
<comment type="similarity">
    <text evidence="1">Belongs to the peptidase C40 family.</text>
</comment>
<dbReference type="GO" id="GO:0006508">
    <property type="term" value="P:proteolysis"/>
    <property type="evidence" value="ECO:0007669"/>
    <property type="project" value="UniProtKB-KW"/>
</dbReference>
<proteinExistence type="inferred from homology"/>
<dbReference type="InterPro" id="IPR000064">
    <property type="entry name" value="NLP_P60_dom"/>
</dbReference>
<feature type="compositionally biased region" description="Low complexity" evidence="5">
    <location>
        <begin position="131"/>
        <end position="165"/>
    </location>
</feature>
<dbReference type="SUPFAM" id="SSF54001">
    <property type="entry name" value="Cysteine proteinases"/>
    <property type="match status" value="1"/>
</dbReference>
<evidence type="ECO:0000256" key="1">
    <source>
        <dbReference type="ARBA" id="ARBA00007074"/>
    </source>
</evidence>
<evidence type="ECO:0000256" key="5">
    <source>
        <dbReference type="SAM" id="MobiDB-lite"/>
    </source>
</evidence>
<feature type="region of interest" description="Disordered" evidence="5">
    <location>
        <begin position="100"/>
        <end position="165"/>
    </location>
</feature>
<dbReference type="OrthoDB" id="9813368at2"/>
<evidence type="ECO:0000256" key="2">
    <source>
        <dbReference type="ARBA" id="ARBA00022670"/>
    </source>
</evidence>